<keyword evidence="3 5" id="KW-0808">Transferase</keyword>
<name>H1SBG0_9BURK</name>
<feature type="transmembrane region" description="Helical" evidence="4">
    <location>
        <begin position="164"/>
        <end position="181"/>
    </location>
</feature>
<protein>
    <submittedName>
        <fullName evidence="5">Group 1 glycosyl transferase</fullName>
    </submittedName>
</protein>
<dbReference type="PATRIC" id="fig|1127483.3.peg.5498"/>
<accession>H1SBG0</accession>
<feature type="transmembrane region" description="Helical" evidence="4">
    <location>
        <begin position="39"/>
        <end position="57"/>
    </location>
</feature>
<evidence type="ECO:0000256" key="1">
    <source>
        <dbReference type="ARBA" id="ARBA00009481"/>
    </source>
</evidence>
<dbReference type="Proteomes" id="UP000005808">
    <property type="component" value="Unassembled WGS sequence"/>
</dbReference>
<reference evidence="5 6" key="1">
    <citation type="journal article" date="2012" name="J. Bacteriol.">
        <title>De Novo Genome Project of Cupriavidus basilensis OR16.</title>
        <authorList>
            <person name="Cserhati M."/>
            <person name="Kriszt B."/>
            <person name="Szoboszlay S."/>
            <person name="Toth A."/>
            <person name="Szabo I."/>
            <person name="Tancsics A."/>
            <person name="Nagy I."/>
            <person name="Horvath B."/>
            <person name="Nagy I."/>
            <person name="Kukolya J."/>
        </authorList>
    </citation>
    <scope>NUCLEOTIDE SEQUENCE [LARGE SCALE GENOMIC DNA]</scope>
    <source>
        <strain evidence="5 6">OR16</strain>
    </source>
</reference>
<evidence type="ECO:0000256" key="3">
    <source>
        <dbReference type="ARBA" id="ARBA00022679"/>
    </source>
</evidence>
<feature type="transmembrane region" description="Helical" evidence="4">
    <location>
        <begin position="6"/>
        <end position="27"/>
    </location>
</feature>
<dbReference type="SUPFAM" id="SSF53756">
    <property type="entry name" value="UDP-Glycosyltransferase/glycogen phosphorylase"/>
    <property type="match status" value="1"/>
</dbReference>
<comment type="similarity">
    <text evidence="1">Belongs to the glycosyltransferase group 1 family. Glycosyltransferase 4 subfamily.</text>
</comment>
<dbReference type="Pfam" id="PF13692">
    <property type="entry name" value="Glyco_trans_1_4"/>
    <property type="match status" value="1"/>
</dbReference>
<dbReference type="PANTHER" id="PTHR12526">
    <property type="entry name" value="GLYCOSYLTRANSFERASE"/>
    <property type="match status" value="1"/>
</dbReference>
<keyword evidence="2" id="KW-0328">Glycosyltransferase</keyword>
<evidence type="ECO:0000256" key="2">
    <source>
        <dbReference type="ARBA" id="ARBA00022676"/>
    </source>
</evidence>
<dbReference type="AlphaFoldDB" id="H1SBG0"/>
<dbReference type="PANTHER" id="PTHR12526:SF640">
    <property type="entry name" value="COLANIC ACID BIOSYNTHESIS GLYCOSYLTRANSFERASE WCAL-RELATED"/>
    <property type="match status" value="1"/>
</dbReference>
<dbReference type="CDD" id="cd03801">
    <property type="entry name" value="GT4_PimA-like"/>
    <property type="match status" value="1"/>
</dbReference>
<keyword evidence="4" id="KW-0472">Membrane</keyword>
<dbReference type="Gene3D" id="3.40.50.2000">
    <property type="entry name" value="Glycogen Phosphorylase B"/>
    <property type="match status" value="2"/>
</dbReference>
<dbReference type="EMBL" id="AHJE01000072">
    <property type="protein sequence ID" value="EHP40128.1"/>
    <property type="molecule type" value="Genomic_DNA"/>
</dbReference>
<evidence type="ECO:0000313" key="5">
    <source>
        <dbReference type="EMBL" id="EHP40128.1"/>
    </source>
</evidence>
<gene>
    <name evidence="5" type="ORF">OR16_27577</name>
</gene>
<keyword evidence="4" id="KW-0812">Transmembrane</keyword>
<evidence type="ECO:0000256" key="4">
    <source>
        <dbReference type="SAM" id="Phobius"/>
    </source>
</evidence>
<organism evidence="5 6">
    <name type="scientific">Cupriavidus basilensis OR16</name>
    <dbReference type="NCBI Taxonomy" id="1127483"/>
    <lineage>
        <taxon>Bacteria</taxon>
        <taxon>Pseudomonadati</taxon>
        <taxon>Pseudomonadota</taxon>
        <taxon>Betaproteobacteria</taxon>
        <taxon>Burkholderiales</taxon>
        <taxon>Burkholderiaceae</taxon>
        <taxon>Cupriavidus</taxon>
    </lineage>
</organism>
<dbReference type="GO" id="GO:0016757">
    <property type="term" value="F:glycosyltransferase activity"/>
    <property type="evidence" value="ECO:0007669"/>
    <property type="project" value="UniProtKB-KW"/>
</dbReference>
<dbReference type="RefSeq" id="WP_006161069.1">
    <property type="nucleotide sequence ID" value="NZ_AHJE01000072.1"/>
</dbReference>
<keyword evidence="4" id="KW-1133">Transmembrane helix</keyword>
<feature type="transmembrane region" description="Helical" evidence="4">
    <location>
        <begin position="141"/>
        <end position="158"/>
    </location>
</feature>
<comment type="caution">
    <text evidence="5">The sequence shown here is derived from an EMBL/GenBank/DDBJ whole genome shotgun (WGS) entry which is preliminary data.</text>
</comment>
<sequence length="546" mass="60943">MKSPFRFYLAVFLGPLVIFFAQALYTGKYDAGEGLLNNFFVYILGGFGYFSVLMSDVSPDFGLSRVFYPLAKIMEGFGAISGVPPQILEFREVPFLTNVGTFLEPLFSDGGLLFVFVGAPLIIFAIDLVSLVALRSRSVPGLFLWANLVLVSMFSFFVPKYNATYVYLFALVFISFSYLAIDSTGRGALMETINGLVLTRYGRMGASSRMRFMQFAPRLESAGVVCSTQAFLDDDSLMARYRGGRYQRSHLIQSYWARIKQLVRRQSFDLLWIEKEALPWFPASLERALLRGVPYVLDYDDALFHNYDLHRSSLVRCMLGRRIDRLMAGASLVVAGNEYLAQRARDAGAPWVEIVPTVVDLERYDLTARSYEEGQVPRIVWIGSPSTARYLSTLEAPLQELARSFAFKLRVIGANVDLPGVDVECVPWTEATEVASIAQCDIGIMPLLDSPWEHGKCGYKLIQYMACGLPVVASPIGVNTQIVRDGENGFLADGAQAWVTRLSQLLGDLSMRTAMGREGRRRVEAEYCVQQVAPRLAKLLQKVGAR</sequence>
<evidence type="ECO:0000313" key="6">
    <source>
        <dbReference type="Proteomes" id="UP000005808"/>
    </source>
</evidence>
<feature type="transmembrane region" description="Helical" evidence="4">
    <location>
        <begin position="112"/>
        <end position="134"/>
    </location>
</feature>
<proteinExistence type="inferred from homology"/>